<dbReference type="Gene3D" id="3.40.50.410">
    <property type="entry name" value="von Willebrand factor, type A domain"/>
    <property type="match status" value="1"/>
</dbReference>
<gene>
    <name evidence="4" type="ORF">CFH80_01875</name>
</gene>
<keyword evidence="1" id="KW-0175">Coiled coil</keyword>
<dbReference type="PROSITE" id="PS50234">
    <property type="entry name" value="VWFA"/>
    <property type="match status" value="1"/>
</dbReference>
<dbReference type="EMBL" id="DLUG01000056">
    <property type="protein sequence ID" value="DAB37002.1"/>
    <property type="molecule type" value="Genomic_DNA"/>
</dbReference>
<protein>
    <recommendedName>
        <fullName evidence="3">VWFA domain-containing protein</fullName>
    </recommendedName>
</protein>
<proteinExistence type="predicted"/>
<dbReference type="InterPro" id="IPR036465">
    <property type="entry name" value="vWFA_dom_sf"/>
</dbReference>
<dbReference type="InterPro" id="IPR011250">
    <property type="entry name" value="OMP/PagP_B-barrel"/>
</dbReference>
<dbReference type="GO" id="GO:0004674">
    <property type="term" value="F:protein serine/threonine kinase activity"/>
    <property type="evidence" value="ECO:0007669"/>
    <property type="project" value="TreeGrafter"/>
</dbReference>
<dbReference type="Pfam" id="PF01298">
    <property type="entry name" value="TbpB_B_D"/>
    <property type="match status" value="1"/>
</dbReference>
<feature type="signal peptide" evidence="2">
    <location>
        <begin position="1"/>
        <end position="24"/>
    </location>
</feature>
<dbReference type="PANTHER" id="PTHR47763">
    <property type="entry name" value="ALPHA-PROTEIN KINASE VWKA"/>
    <property type="match status" value="1"/>
</dbReference>
<keyword evidence="2" id="KW-0732">Signal</keyword>
<organism evidence="4 5">
    <name type="scientific">Sulfurospirillum cavolei</name>
    <dbReference type="NCBI Taxonomy" id="366522"/>
    <lineage>
        <taxon>Bacteria</taxon>
        <taxon>Pseudomonadati</taxon>
        <taxon>Campylobacterota</taxon>
        <taxon>Epsilonproteobacteria</taxon>
        <taxon>Campylobacterales</taxon>
        <taxon>Sulfurospirillaceae</taxon>
        <taxon>Sulfurospirillum</taxon>
    </lineage>
</organism>
<dbReference type="InterPro" id="IPR052969">
    <property type="entry name" value="Thr-specific_kinase-like"/>
</dbReference>
<dbReference type="GO" id="GO:0005737">
    <property type="term" value="C:cytoplasm"/>
    <property type="evidence" value="ECO:0007669"/>
    <property type="project" value="TreeGrafter"/>
</dbReference>
<dbReference type="SUPFAM" id="SSF56925">
    <property type="entry name" value="OMPA-like"/>
    <property type="match status" value="1"/>
</dbReference>
<name>A0A2D3W6N3_9BACT</name>
<dbReference type="SUPFAM" id="SSF53300">
    <property type="entry name" value="vWA-like"/>
    <property type="match status" value="1"/>
</dbReference>
<dbReference type="AlphaFoldDB" id="A0A2D3W6N3"/>
<feature type="domain" description="VWFA" evidence="3">
    <location>
        <begin position="423"/>
        <end position="639"/>
    </location>
</feature>
<feature type="coiled-coil region" evidence="1">
    <location>
        <begin position="78"/>
        <end position="105"/>
    </location>
</feature>
<accession>A0A2D3W6N3</accession>
<evidence type="ECO:0000256" key="2">
    <source>
        <dbReference type="SAM" id="SignalP"/>
    </source>
</evidence>
<sequence length="1164" mass="124223">MKNTMKKIAISAAACMVLSGNMYGENAFNPYVGTTSDDFSKGGQFNTNTAEGLKNFNSHLQKKDALVKDTYSVMVNLLNHLTDAMLEARKNAIQLKGELTAQNEELTKIIRSGQPGLSSAQRAENIKKYTNQINSNKTLINNLNTTIHSISPANLDSSKSLKNVYAELIKYRSTGESVLKSLTAIAKASSAIDDGISIGSSMMDIYTSLSKMENMNDKLINDLGTLSLIELALNNKTAAIGKLAGAFQLAGDASALILELGDKYNIEFLIELREAAGIETGSGIWGISTAYAAEDDPEKKILDLIDAKKETSTSLEAKAKKVMIEYYKKKAQAEKEAAMMKKLREWYAKKDKVAYDMHEVETPVVLLASAKESDTMPLPIMEAWSSDAYLKDALSTKVVDNTKTIEKARKLELDRLLAKHDVDIFLLADNTGSMGGLVGSAQTNAQAILDALRADSRFSKVNAQFGVGRYLGDPSEYGETATSSYQLLQPITNNDTAVTTAINQWYASGGGDWEEGNFYAIQQVIDSGAPTPRNTSLASGQVTNWRTGAQKVIVVFGDAPSWQNSVNEKELKALAIAAGAKIVFIDTSGINVGQTANVYASTSGQQMQDAAVEIADATGGSYMRLTDVSNIQDAVLNAIYDAVADNKWTGGMVSKIDSTVLRVRTPSSVTASSDASGKILTFTLTYPNQSDSTFSIDTASAAHVVGTEYYQGSISDATSIFGQDMSGASVFHADGDQDFFRYILQNGSSTVEGYYGERLSSSSKLPTSGVSTYDIRERVVSPYTKTSYASDTMKLFVNWATGKVYGFDTNALMDSAEGTAIFVGDIDRTALEISGNYTFKTRRLSASESSNLPRVIKDAMRDTTTLQLYGNAYPNGMGGTFGATYYSESGTPSLSSMMMSGYVNTKTVAKSYTPSDGEVWSGHAVGFVANRSTGAVTIDSSTTTDDVQMTLKPSTGEVKASITVTDGSTNRTLTTDYTDTNVYVNQNAFVAMKDSGSVPTYAATTMNENDSYNYLSWGTWSTELSASHKTVVDGSRWIAGKLTPTTSMPSSGTATYNGTVQGMSYESGALKTLNGTHTMNANFASGTITGTMNVNYASSGASYATTNLNAVSISGNGFAGGLNGTDNTGSIKGSFYGPAANEIGGTWALSKTGSSAAGIFAGKK</sequence>
<feature type="chain" id="PRO_5013951623" description="VWFA domain-containing protein" evidence="2">
    <location>
        <begin position="25"/>
        <end position="1164"/>
    </location>
</feature>
<dbReference type="InterPro" id="IPR001677">
    <property type="entry name" value="TbpB_B_D"/>
</dbReference>
<evidence type="ECO:0000313" key="5">
    <source>
        <dbReference type="Proteomes" id="UP000231638"/>
    </source>
</evidence>
<dbReference type="Proteomes" id="UP000231638">
    <property type="component" value="Unassembled WGS sequence"/>
</dbReference>
<evidence type="ECO:0000256" key="1">
    <source>
        <dbReference type="SAM" id="Coils"/>
    </source>
</evidence>
<dbReference type="InterPro" id="IPR002035">
    <property type="entry name" value="VWF_A"/>
</dbReference>
<evidence type="ECO:0000313" key="4">
    <source>
        <dbReference type="EMBL" id="DAB37002.1"/>
    </source>
</evidence>
<reference evidence="4 5" key="1">
    <citation type="journal article" date="2017" name="Front. Microbiol.">
        <title>Comparative Genomic Analysis of the Class Epsilonproteobacteria and Proposed Reclassification to Epsilonbacteraeota (phyl. nov.).</title>
        <authorList>
            <person name="Waite D.W."/>
            <person name="Vanwonterghem I."/>
            <person name="Rinke C."/>
            <person name="Parks D.H."/>
            <person name="Zhang Y."/>
            <person name="Takai K."/>
            <person name="Sievert S.M."/>
            <person name="Simon J."/>
            <person name="Campbell B.J."/>
            <person name="Hanson T.E."/>
            <person name="Woyke T."/>
            <person name="Klotz M.G."/>
            <person name="Hugenholtz P."/>
        </authorList>
    </citation>
    <scope>NUCLEOTIDE SEQUENCE [LARGE SCALE GENOMIC DNA]</scope>
    <source>
        <strain evidence="4">UBA11420</strain>
    </source>
</reference>
<dbReference type="Gene3D" id="2.40.160.90">
    <property type="match status" value="1"/>
</dbReference>
<comment type="caution">
    <text evidence="4">The sequence shown here is derived from an EMBL/GenBank/DDBJ whole genome shotgun (WGS) entry which is preliminary data.</text>
</comment>
<dbReference type="PANTHER" id="PTHR47763:SF1">
    <property type="entry name" value="DUF659 DOMAIN-CONTAINING PROTEIN"/>
    <property type="match status" value="1"/>
</dbReference>
<evidence type="ECO:0000259" key="3">
    <source>
        <dbReference type="PROSITE" id="PS50234"/>
    </source>
</evidence>